<dbReference type="Gene3D" id="3.30.70.1240">
    <property type="entry name" value="DOPA-like domains"/>
    <property type="match status" value="1"/>
</dbReference>
<dbReference type="PANTHER" id="PTHR36423">
    <property type="entry name" value="AFR070WP"/>
    <property type="match status" value="1"/>
</dbReference>
<gene>
    <name evidence="1" type="ORF">GCM10007932_15300</name>
</gene>
<dbReference type="AlphaFoldDB" id="A0AAV5NP14"/>
<organism evidence="1 2">
    <name type="scientific">Vibrio penaeicida</name>
    <dbReference type="NCBI Taxonomy" id="104609"/>
    <lineage>
        <taxon>Bacteria</taxon>
        <taxon>Pseudomonadati</taxon>
        <taxon>Pseudomonadota</taxon>
        <taxon>Gammaproteobacteria</taxon>
        <taxon>Vibrionales</taxon>
        <taxon>Vibrionaceae</taxon>
        <taxon>Vibrio</taxon>
    </lineage>
</organism>
<evidence type="ECO:0000313" key="1">
    <source>
        <dbReference type="EMBL" id="GLQ72170.1"/>
    </source>
</evidence>
<protein>
    <submittedName>
        <fullName evidence="1">DOPA 4,5-dioxygenase</fullName>
    </submittedName>
</protein>
<dbReference type="RefSeq" id="WP_126610399.1">
    <property type="nucleotide sequence ID" value="NZ_AP025145.1"/>
</dbReference>
<evidence type="ECO:0000313" key="2">
    <source>
        <dbReference type="Proteomes" id="UP001156690"/>
    </source>
</evidence>
<name>A0AAV5NP14_9VIBR</name>
<reference evidence="2" key="1">
    <citation type="journal article" date="2019" name="Int. J. Syst. Evol. Microbiol.">
        <title>The Global Catalogue of Microorganisms (GCM) 10K type strain sequencing project: providing services to taxonomists for standard genome sequencing and annotation.</title>
        <authorList>
            <consortium name="The Broad Institute Genomics Platform"/>
            <consortium name="The Broad Institute Genome Sequencing Center for Infectious Disease"/>
            <person name="Wu L."/>
            <person name="Ma J."/>
        </authorList>
    </citation>
    <scope>NUCLEOTIDE SEQUENCE [LARGE SCALE GENOMIC DNA]</scope>
    <source>
        <strain evidence="2">NBRC 15640</strain>
    </source>
</reference>
<keyword evidence="2" id="KW-1185">Reference proteome</keyword>
<dbReference type="InterPro" id="IPR023389">
    <property type="entry name" value="DOPA-like_sf"/>
</dbReference>
<dbReference type="EMBL" id="BSNX01000012">
    <property type="protein sequence ID" value="GLQ72170.1"/>
    <property type="molecule type" value="Genomic_DNA"/>
</dbReference>
<sequence length="106" mass="12396">MFHAHVYFGLNNLAKADALRKKIRKERQDVVAVFELVERLVGPHKMPMFEIHFKDDSDGIIDWLDKERGDMPVLIHPVSNEHLLDHTERAIWLGRELGVFEETLSH</sequence>
<comment type="caution">
    <text evidence="1">The sequence shown here is derived from an EMBL/GenBank/DDBJ whole genome shotgun (WGS) entry which is preliminary data.</text>
</comment>
<dbReference type="Proteomes" id="UP001156690">
    <property type="component" value="Unassembled WGS sequence"/>
</dbReference>
<dbReference type="PIRSF" id="PIRSF028139">
    <property type="entry name" value="DOPA-diox_rel_Mll2280"/>
    <property type="match status" value="1"/>
</dbReference>
<proteinExistence type="predicted"/>
<dbReference type="Pfam" id="PF08883">
    <property type="entry name" value="DOPA_dioxygen"/>
    <property type="match status" value="1"/>
</dbReference>
<dbReference type="PANTHER" id="PTHR36423:SF2">
    <property type="entry name" value="AFR070WP"/>
    <property type="match status" value="1"/>
</dbReference>
<accession>A0AAV5NP14</accession>
<dbReference type="InterPro" id="IPR014980">
    <property type="entry name" value="DOPA_dioxygen"/>
</dbReference>
<dbReference type="SUPFAM" id="SSF143410">
    <property type="entry name" value="DOPA-like"/>
    <property type="match status" value="1"/>
</dbReference>